<evidence type="ECO:0000313" key="1">
    <source>
        <dbReference type="EMBL" id="CEM20106.1"/>
    </source>
</evidence>
<sequence length="195" mass="22292">MLSTESTVSQVQFDDDNLCCPRLEMVQGSEEERNVVKEIGVGEGEVERKGGMSKPAKLLVNPIDVQSQEVGRGYGRKEVKEQKVKESVAVKGDGGKRWELRPKPMKKQKMKQEKEKARIEKLEAKSLRRKREMMLTHSSWQVFMLLPQEGDSEAVLLYKEKKREYWKEVGRLARAGIPEMIQGLPVPVKPAEIEN</sequence>
<protein>
    <submittedName>
        <fullName evidence="1">Uncharacterized protein</fullName>
    </submittedName>
</protein>
<name>A0A0G4FYJ5_9ALVE</name>
<organism evidence="1">
    <name type="scientific">Chromera velia CCMP2878</name>
    <dbReference type="NCBI Taxonomy" id="1169474"/>
    <lineage>
        <taxon>Eukaryota</taxon>
        <taxon>Sar</taxon>
        <taxon>Alveolata</taxon>
        <taxon>Colpodellida</taxon>
        <taxon>Chromeraceae</taxon>
        <taxon>Chromera</taxon>
    </lineage>
</organism>
<dbReference type="EMBL" id="CDMZ01000716">
    <property type="protein sequence ID" value="CEM20106.1"/>
    <property type="molecule type" value="Genomic_DNA"/>
</dbReference>
<reference evidence="1" key="1">
    <citation type="submission" date="2014-11" db="EMBL/GenBank/DDBJ databases">
        <authorList>
            <person name="Otto D Thomas"/>
            <person name="Naeem Raeece"/>
        </authorList>
    </citation>
    <scope>NUCLEOTIDE SEQUENCE</scope>
</reference>
<gene>
    <name evidence="1" type="ORF">Cvel_19266</name>
</gene>
<proteinExistence type="predicted"/>
<dbReference type="AlphaFoldDB" id="A0A0G4FYJ5"/>
<accession>A0A0G4FYJ5</accession>
<dbReference type="PhylomeDB" id="A0A0G4FYJ5"/>
<dbReference type="VEuPathDB" id="CryptoDB:Cvel_19266"/>